<dbReference type="GO" id="GO:1990961">
    <property type="term" value="P:xenobiotic detoxification by transmembrane export across the plasma membrane"/>
    <property type="evidence" value="ECO:0007669"/>
    <property type="project" value="InterPro"/>
</dbReference>
<feature type="transmembrane region" description="Helical" evidence="8">
    <location>
        <begin position="202"/>
        <end position="226"/>
    </location>
</feature>
<dbReference type="AlphaFoldDB" id="A0A1G8NJE7"/>
<keyword evidence="5 8" id="KW-0812">Transmembrane</keyword>
<evidence type="ECO:0000256" key="2">
    <source>
        <dbReference type="ARBA" id="ARBA00006236"/>
    </source>
</evidence>
<feature type="transmembrane region" description="Helical" evidence="8">
    <location>
        <begin position="301"/>
        <end position="318"/>
    </location>
</feature>
<feature type="transmembrane region" description="Helical" evidence="8">
    <location>
        <begin position="278"/>
        <end position="295"/>
    </location>
</feature>
<evidence type="ECO:0000259" key="9">
    <source>
        <dbReference type="PROSITE" id="PS50850"/>
    </source>
</evidence>
<evidence type="ECO:0000313" key="11">
    <source>
        <dbReference type="Proteomes" id="UP000198606"/>
    </source>
</evidence>
<feature type="transmembrane region" description="Helical" evidence="8">
    <location>
        <begin position="338"/>
        <end position="357"/>
    </location>
</feature>
<feature type="transmembrane region" description="Helical" evidence="8">
    <location>
        <begin position="72"/>
        <end position="90"/>
    </location>
</feature>
<dbReference type="PANTHER" id="PTHR23502:SF132">
    <property type="entry name" value="POLYAMINE TRANSPORTER 2-RELATED"/>
    <property type="match status" value="1"/>
</dbReference>
<feature type="transmembrane region" description="Helical" evidence="8">
    <location>
        <begin position="96"/>
        <end position="117"/>
    </location>
</feature>
<dbReference type="PROSITE" id="PS50850">
    <property type="entry name" value="MFS"/>
    <property type="match status" value="1"/>
</dbReference>
<dbReference type="EMBL" id="FNDG01000025">
    <property type="protein sequence ID" value="SDI80354.1"/>
    <property type="molecule type" value="Genomic_DNA"/>
</dbReference>
<sequence length="396" mass="41925">MTLRLLLILGALSAFGPLAIDFYLPSFPALALAFDTDTEHVQLSLASYFAGLAIGQLLYGPLADRFGRRIPLLVGVSLFTLASLACAAAPSLEWLIAARFVQALGGCAGMVVSRAVVRDLCDPIASAKVFSQLMLVMGLAPILAPVAGGLLLNLFGWPSIFICLTLFSAACLVALFRWLPETLSPHVEPPPLRGALFEYRRLFADLPFVGHALTGGLAIAGMFAYIAGSPFVFIELYGVAPEHYGWLFGTNAAGFILAAQVNARLVSRQGPAYWARRIVWFYLGCGALLLLLSWVHTRALWPLMVPLFGCIASLGILLPNTSACAMAGQGRHAGSASALMGSLQFSIAASAASLVGVLHDGSAVPMALVIFSCGVLAVLASRFTRWAEKRAGHPHG</sequence>
<evidence type="ECO:0000256" key="3">
    <source>
        <dbReference type="ARBA" id="ARBA00022448"/>
    </source>
</evidence>
<comment type="subcellular location">
    <subcellularLocation>
        <location evidence="8">Cell inner membrane</location>
        <topology evidence="8">Multi-pass membrane protein</topology>
    </subcellularLocation>
    <subcellularLocation>
        <location evidence="1">Cell membrane</location>
        <topology evidence="1">Multi-pass membrane protein</topology>
    </subcellularLocation>
</comment>
<feature type="transmembrane region" description="Helical" evidence="8">
    <location>
        <begin position="363"/>
        <end position="380"/>
    </location>
</feature>
<name>A0A1G8NJE7_9GAMM</name>
<feature type="domain" description="Major facilitator superfamily (MFS) profile" evidence="9">
    <location>
        <begin position="2"/>
        <end position="389"/>
    </location>
</feature>
<keyword evidence="4" id="KW-1003">Cell membrane</keyword>
<gene>
    <name evidence="10" type="ORF">SAMN05216588_12518</name>
</gene>
<dbReference type="Pfam" id="PF07690">
    <property type="entry name" value="MFS_1"/>
    <property type="match status" value="1"/>
</dbReference>
<evidence type="ECO:0000256" key="7">
    <source>
        <dbReference type="ARBA" id="ARBA00023136"/>
    </source>
</evidence>
<reference evidence="10 11" key="1">
    <citation type="submission" date="2016-10" db="EMBL/GenBank/DDBJ databases">
        <authorList>
            <person name="de Groot N.N."/>
        </authorList>
    </citation>
    <scope>NUCLEOTIDE SEQUENCE [LARGE SCALE GENOMIC DNA]</scope>
    <source>
        <strain evidence="10 11">LMG 18387</strain>
    </source>
</reference>
<dbReference type="PANTHER" id="PTHR23502">
    <property type="entry name" value="MAJOR FACILITATOR SUPERFAMILY"/>
    <property type="match status" value="1"/>
</dbReference>
<organism evidence="10 11">
    <name type="scientific">Phytopseudomonas flavescens</name>
    <dbReference type="NCBI Taxonomy" id="29435"/>
    <lineage>
        <taxon>Bacteria</taxon>
        <taxon>Pseudomonadati</taxon>
        <taxon>Pseudomonadota</taxon>
        <taxon>Gammaproteobacteria</taxon>
        <taxon>Pseudomonadales</taxon>
        <taxon>Pseudomonadaceae</taxon>
        <taxon>Phytopseudomonas</taxon>
    </lineage>
</organism>
<dbReference type="Gene3D" id="1.20.1720.10">
    <property type="entry name" value="Multidrug resistance protein D"/>
    <property type="match status" value="1"/>
</dbReference>
<keyword evidence="8" id="KW-0997">Cell inner membrane</keyword>
<dbReference type="FunFam" id="1.20.1720.10:FF:000005">
    <property type="entry name" value="Bcr/CflA family efflux transporter"/>
    <property type="match status" value="1"/>
</dbReference>
<dbReference type="InterPro" id="IPR020846">
    <property type="entry name" value="MFS_dom"/>
</dbReference>
<accession>A0A1G8NJE7</accession>
<dbReference type="GO" id="GO:0042910">
    <property type="term" value="F:xenobiotic transmembrane transporter activity"/>
    <property type="evidence" value="ECO:0007669"/>
    <property type="project" value="InterPro"/>
</dbReference>
<feature type="transmembrane region" description="Helical" evidence="8">
    <location>
        <begin position="154"/>
        <end position="176"/>
    </location>
</feature>
<dbReference type="SUPFAM" id="SSF103473">
    <property type="entry name" value="MFS general substrate transporter"/>
    <property type="match status" value="1"/>
</dbReference>
<keyword evidence="3 8" id="KW-0813">Transport</keyword>
<dbReference type="STRING" id="29435.SAMN05216588_12518"/>
<feature type="transmembrane region" description="Helical" evidence="8">
    <location>
        <begin position="43"/>
        <end position="60"/>
    </location>
</feature>
<evidence type="ECO:0000256" key="4">
    <source>
        <dbReference type="ARBA" id="ARBA00022475"/>
    </source>
</evidence>
<dbReference type="InterPro" id="IPR036259">
    <property type="entry name" value="MFS_trans_sf"/>
</dbReference>
<feature type="transmembrane region" description="Helical" evidence="8">
    <location>
        <begin position="246"/>
        <end position="266"/>
    </location>
</feature>
<comment type="similarity">
    <text evidence="2 8">Belongs to the major facilitator superfamily. Bcr/CmlA family.</text>
</comment>
<dbReference type="InterPro" id="IPR011701">
    <property type="entry name" value="MFS"/>
</dbReference>
<dbReference type="NCBIfam" id="TIGR00710">
    <property type="entry name" value="efflux_Bcr_CflA"/>
    <property type="match status" value="1"/>
</dbReference>
<protein>
    <recommendedName>
        <fullName evidence="8">Bcr/CflA family efflux transporter</fullName>
    </recommendedName>
</protein>
<dbReference type="CDD" id="cd17320">
    <property type="entry name" value="MFS_MdfA_MDR_like"/>
    <property type="match status" value="1"/>
</dbReference>
<evidence type="ECO:0000256" key="5">
    <source>
        <dbReference type="ARBA" id="ARBA00022692"/>
    </source>
</evidence>
<feature type="transmembrane region" description="Helical" evidence="8">
    <location>
        <begin position="129"/>
        <end position="148"/>
    </location>
</feature>
<dbReference type="GO" id="GO:0015385">
    <property type="term" value="F:sodium:proton antiporter activity"/>
    <property type="evidence" value="ECO:0007669"/>
    <property type="project" value="TreeGrafter"/>
</dbReference>
<evidence type="ECO:0000256" key="1">
    <source>
        <dbReference type="ARBA" id="ARBA00004651"/>
    </source>
</evidence>
<keyword evidence="7 8" id="KW-0472">Membrane</keyword>
<evidence type="ECO:0000256" key="8">
    <source>
        <dbReference type="RuleBase" id="RU365088"/>
    </source>
</evidence>
<dbReference type="Proteomes" id="UP000198606">
    <property type="component" value="Unassembled WGS sequence"/>
</dbReference>
<evidence type="ECO:0000313" key="10">
    <source>
        <dbReference type="EMBL" id="SDI80354.1"/>
    </source>
</evidence>
<comment type="caution">
    <text evidence="8">Lacks conserved residue(s) required for the propagation of feature annotation.</text>
</comment>
<dbReference type="RefSeq" id="WP_084308489.1">
    <property type="nucleotide sequence ID" value="NZ_FNDG01000025.1"/>
</dbReference>
<evidence type="ECO:0000256" key="6">
    <source>
        <dbReference type="ARBA" id="ARBA00022989"/>
    </source>
</evidence>
<proteinExistence type="inferred from homology"/>
<dbReference type="InterPro" id="IPR004812">
    <property type="entry name" value="Efflux_drug-R_Bcr/CmlA"/>
</dbReference>
<keyword evidence="6 8" id="KW-1133">Transmembrane helix</keyword>
<dbReference type="GO" id="GO:0005886">
    <property type="term" value="C:plasma membrane"/>
    <property type="evidence" value="ECO:0007669"/>
    <property type="project" value="UniProtKB-SubCell"/>
</dbReference>